<dbReference type="AlphaFoldDB" id="A0A8W8IC40"/>
<reference evidence="1" key="1">
    <citation type="submission" date="2022-08" db="UniProtKB">
        <authorList>
            <consortium name="EnsemblMetazoa"/>
        </authorList>
    </citation>
    <scope>IDENTIFICATION</scope>
    <source>
        <strain evidence="1">05x7-T-G4-1.051#20</strain>
    </source>
</reference>
<dbReference type="Gene3D" id="3.40.50.300">
    <property type="entry name" value="P-loop containing nucleotide triphosphate hydrolases"/>
    <property type="match status" value="1"/>
</dbReference>
<keyword evidence="2" id="KW-1185">Reference proteome</keyword>
<evidence type="ECO:0000313" key="2">
    <source>
        <dbReference type="Proteomes" id="UP000005408"/>
    </source>
</evidence>
<organism evidence="1 2">
    <name type="scientific">Magallana gigas</name>
    <name type="common">Pacific oyster</name>
    <name type="synonym">Crassostrea gigas</name>
    <dbReference type="NCBI Taxonomy" id="29159"/>
    <lineage>
        <taxon>Eukaryota</taxon>
        <taxon>Metazoa</taxon>
        <taxon>Spiralia</taxon>
        <taxon>Lophotrochozoa</taxon>
        <taxon>Mollusca</taxon>
        <taxon>Bivalvia</taxon>
        <taxon>Autobranchia</taxon>
        <taxon>Pteriomorphia</taxon>
        <taxon>Ostreida</taxon>
        <taxon>Ostreoidea</taxon>
        <taxon>Ostreidae</taxon>
        <taxon>Magallana</taxon>
    </lineage>
</organism>
<dbReference type="EnsemblMetazoa" id="G13317.1">
    <property type="protein sequence ID" value="G13317.1:cds"/>
    <property type="gene ID" value="G13317"/>
</dbReference>
<evidence type="ECO:0000313" key="1">
    <source>
        <dbReference type="EnsemblMetazoa" id="G13317.1:cds"/>
    </source>
</evidence>
<name>A0A8W8IC40_MAGGI</name>
<dbReference type="InterPro" id="IPR027417">
    <property type="entry name" value="P-loop_NTPase"/>
</dbReference>
<sequence>KVLDSSAVSPKQGKEVASTVGAYSYVEVSSLSADGVDDLITEIVEAAKANWEIKCAQKKKCPSCVIV</sequence>
<protein>
    <submittedName>
        <fullName evidence="1">Cdc42-like protein</fullName>
    </submittedName>
</protein>
<proteinExistence type="predicted"/>
<accession>A0A8W8IC40</accession>
<dbReference type="SUPFAM" id="SSF52540">
    <property type="entry name" value="P-loop containing nucleoside triphosphate hydrolases"/>
    <property type="match status" value="1"/>
</dbReference>
<dbReference type="Proteomes" id="UP000005408">
    <property type="component" value="Unassembled WGS sequence"/>
</dbReference>